<sequence>MSTYAPWYLIPGTLPGTLGTGWYRSIPDTWYLRYRLVPDTWYLWYRLGIDRYLIPDTWYLRYRLVPGTFCTD</sequence>
<dbReference type="HOGENOM" id="CLU_2726473_0_0_1"/>
<proteinExistence type="predicted"/>
<accession>A0A0E0DSY6</accession>
<reference evidence="1" key="1">
    <citation type="submission" date="2015-04" db="UniProtKB">
        <authorList>
            <consortium name="EnsemblPlants"/>
        </authorList>
    </citation>
    <scope>IDENTIFICATION</scope>
</reference>
<reference evidence="1" key="2">
    <citation type="submission" date="2018-05" db="EMBL/GenBank/DDBJ databases">
        <title>OmerRS3 (Oryza meridionalis Reference Sequence Version 3).</title>
        <authorList>
            <person name="Zhang J."/>
            <person name="Kudrna D."/>
            <person name="Lee S."/>
            <person name="Talag J."/>
            <person name="Welchert J."/>
            <person name="Wing R.A."/>
        </authorList>
    </citation>
    <scope>NUCLEOTIDE SEQUENCE [LARGE SCALE GENOMIC DNA]</scope>
    <source>
        <strain evidence="1">cv. OR44</strain>
    </source>
</reference>
<dbReference type="AlphaFoldDB" id="A0A0E0DSY6"/>
<protein>
    <submittedName>
        <fullName evidence="1">Uncharacterized protein</fullName>
    </submittedName>
</protein>
<dbReference type="Proteomes" id="UP000008021">
    <property type="component" value="Chromosome 5"/>
</dbReference>
<name>A0A0E0DSY6_9ORYZ</name>
<dbReference type="Gramene" id="OMERI05G17880.1">
    <property type="protein sequence ID" value="OMERI05G17880.1"/>
    <property type="gene ID" value="OMERI05G17880"/>
</dbReference>
<keyword evidence="2" id="KW-1185">Reference proteome</keyword>
<evidence type="ECO:0000313" key="2">
    <source>
        <dbReference type="Proteomes" id="UP000008021"/>
    </source>
</evidence>
<organism evidence="1">
    <name type="scientific">Oryza meridionalis</name>
    <dbReference type="NCBI Taxonomy" id="40149"/>
    <lineage>
        <taxon>Eukaryota</taxon>
        <taxon>Viridiplantae</taxon>
        <taxon>Streptophyta</taxon>
        <taxon>Embryophyta</taxon>
        <taxon>Tracheophyta</taxon>
        <taxon>Spermatophyta</taxon>
        <taxon>Magnoliopsida</taxon>
        <taxon>Liliopsida</taxon>
        <taxon>Poales</taxon>
        <taxon>Poaceae</taxon>
        <taxon>BOP clade</taxon>
        <taxon>Oryzoideae</taxon>
        <taxon>Oryzeae</taxon>
        <taxon>Oryzinae</taxon>
        <taxon>Oryza</taxon>
    </lineage>
</organism>
<evidence type="ECO:0000313" key="1">
    <source>
        <dbReference type="EnsemblPlants" id="OMERI05G17880.1"/>
    </source>
</evidence>
<dbReference type="EnsemblPlants" id="OMERI05G17880.1">
    <property type="protein sequence ID" value="OMERI05G17880.1"/>
    <property type="gene ID" value="OMERI05G17880"/>
</dbReference>